<feature type="coiled-coil region" evidence="3">
    <location>
        <begin position="100"/>
        <end position="238"/>
    </location>
</feature>
<feature type="domain" description="YbhG-like alpha-helical hairpin" evidence="6">
    <location>
        <begin position="106"/>
        <end position="234"/>
    </location>
</feature>
<dbReference type="Pfam" id="PF25954">
    <property type="entry name" value="Beta-barrel_RND_2"/>
    <property type="match status" value="1"/>
</dbReference>
<dbReference type="PANTHER" id="PTHR32347">
    <property type="entry name" value="EFFLUX SYSTEM COMPONENT YKNX-RELATED"/>
    <property type="match status" value="1"/>
</dbReference>
<dbReference type="STRING" id="698762.SAMN00808754_0187"/>
<name>A0A1W1V8I5_9FIRM</name>
<comment type="subcellular location">
    <subcellularLocation>
        <location evidence="1">Cell envelope</location>
    </subcellularLocation>
</comment>
<feature type="region of interest" description="Disordered" evidence="4">
    <location>
        <begin position="379"/>
        <end position="408"/>
    </location>
</feature>
<feature type="compositionally biased region" description="Low complexity" evidence="4">
    <location>
        <begin position="457"/>
        <end position="471"/>
    </location>
</feature>
<evidence type="ECO:0000259" key="8">
    <source>
        <dbReference type="Pfam" id="PF25967"/>
    </source>
</evidence>
<evidence type="ECO:0000313" key="10">
    <source>
        <dbReference type="Proteomes" id="UP000192569"/>
    </source>
</evidence>
<evidence type="ECO:0000256" key="2">
    <source>
        <dbReference type="ARBA" id="ARBA00023054"/>
    </source>
</evidence>
<evidence type="ECO:0000259" key="7">
    <source>
        <dbReference type="Pfam" id="PF25954"/>
    </source>
</evidence>
<dbReference type="InterPro" id="IPR050465">
    <property type="entry name" value="UPF0194_transport"/>
</dbReference>
<evidence type="ECO:0000256" key="1">
    <source>
        <dbReference type="ARBA" id="ARBA00004196"/>
    </source>
</evidence>
<dbReference type="GO" id="GO:0030313">
    <property type="term" value="C:cell envelope"/>
    <property type="evidence" value="ECO:0007669"/>
    <property type="project" value="UniProtKB-SubCell"/>
</dbReference>
<evidence type="ECO:0000313" key="9">
    <source>
        <dbReference type="EMBL" id="SMB89625.1"/>
    </source>
</evidence>
<dbReference type="SUPFAM" id="SSF111369">
    <property type="entry name" value="HlyD-like secretion proteins"/>
    <property type="match status" value="2"/>
</dbReference>
<feature type="compositionally biased region" description="Gly residues" evidence="4">
    <location>
        <begin position="392"/>
        <end position="408"/>
    </location>
</feature>
<evidence type="ECO:0000256" key="4">
    <source>
        <dbReference type="SAM" id="MobiDB-lite"/>
    </source>
</evidence>
<dbReference type="Proteomes" id="UP000192569">
    <property type="component" value="Chromosome I"/>
</dbReference>
<dbReference type="Gene3D" id="6.20.50.140">
    <property type="match status" value="1"/>
</dbReference>
<reference evidence="9 10" key="1">
    <citation type="submission" date="2017-04" db="EMBL/GenBank/DDBJ databases">
        <authorList>
            <person name="Afonso C.L."/>
            <person name="Miller P.J."/>
            <person name="Scott M.A."/>
            <person name="Spackman E."/>
            <person name="Goraichik I."/>
            <person name="Dimitrov K.M."/>
            <person name="Suarez D.L."/>
            <person name="Swayne D.E."/>
        </authorList>
    </citation>
    <scope>NUCLEOTIDE SEQUENCE [LARGE SCALE GENOMIC DNA]</scope>
    <source>
        <strain evidence="9 10">ToBE</strain>
    </source>
</reference>
<keyword evidence="2 3" id="KW-0175">Coiled coil</keyword>
<feature type="domain" description="CusB-like beta-barrel" evidence="7">
    <location>
        <begin position="278"/>
        <end position="350"/>
    </location>
</feature>
<gene>
    <name evidence="9" type="ORF">SAMN00808754_0187</name>
</gene>
<evidence type="ECO:0000259" key="6">
    <source>
        <dbReference type="Pfam" id="PF25881"/>
    </source>
</evidence>
<keyword evidence="5" id="KW-0472">Membrane</keyword>
<keyword evidence="10" id="KW-1185">Reference proteome</keyword>
<sequence length="494" mass="52572">MQSEQAILGTRITSRLRRLKWPLIIILLLGATGGYFGYRYTMGKSKPSYLTVTVGKGNIADVIQANGIIEPVRTVGLNFKSSGLIKAIYVQPGDQVKAGQVLAEQDTAELEAQLRQAESNLKRSEAQLRLKEAGSLPEEIAQKEAEVEASRVAYEMAVKELERQQKLFEAGAAPATEVDKAKEAVASAKSKLEQSQQALNLLKQGSRPEDIETAKAAVEADRAQLELARLNLENAKLRAPFDGIVAKVNGEVGQRGGAGGSSENAAFITLVSEELQLRAWVNEADISKVKTGQDAEFTVAAYPNVTFKGKVKNIYPQAITQSNVQIFEVLISIEDPSKQLRPGMTATANIVLAKKSNVLAVPSMALSFAESYLKSQAQAGKGGTRQTSGLGRQAGGGTGGQGSQGGQWQGGARVVLVLENDQPVPKRIKVGLSDGQYVEVLEGLKEGDKVIIGMVTGKQSQQTTSPGGQTPRSPVFPGGPMPLGVPRQGGSQAR</sequence>
<keyword evidence="5" id="KW-1133">Transmembrane helix</keyword>
<evidence type="ECO:0000256" key="3">
    <source>
        <dbReference type="SAM" id="Coils"/>
    </source>
</evidence>
<dbReference type="EMBL" id="LT838272">
    <property type="protein sequence ID" value="SMB89625.1"/>
    <property type="molecule type" value="Genomic_DNA"/>
</dbReference>
<accession>A0A1W1V8I5</accession>
<proteinExistence type="predicted"/>
<feature type="transmembrane region" description="Helical" evidence="5">
    <location>
        <begin position="21"/>
        <end position="38"/>
    </location>
</feature>
<protein>
    <submittedName>
        <fullName evidence="9">HlyD family secretion protein</fullName>
    </submittedName>
</protein>
<dbReference type="Gene3D" id="1.10.287.470">
    <property type="entry name" value="Helix hairpin bin"/>
    <property type="match status" value="2"/>
</dbReference>
<dbReference type="Gene3D" id="2.40.50.100">
    <property type="match status" value="1"/>
</dbReference>
<dbReference type="InterPro" id="IPR058627">
    <property type="entry name" value="MdtA-like_C"/>
</dbReference>
<feature type="region of interest" description="Disordered" evidence="4">
    <location>
        <begin position="457"/>
        <end position="494"/>
    </location>
</feature>
<dbReference type="AlphaFoldDB" id="A0A1W1V8I5"/>
<organism evidence="9 10">
    <name type="scientific">Thermanaeromonas toyohensis ToBE</name>
    <dbReference type="NCBI Taxonomy" id="698762"/>
    <lineage>
        <taxon>Bacteria</taxon>
        <taxon>Bacillati</taxon>
        <taxon>Bacillota</taxon>
        <taxon>Clostridia</taxon>
        <taxon>Neomoorellales</taxon>
        <taxon>Neomoorellaceae</taxon>
        <taxon>Thermanaeromonas</taxon>
    </lineage>
</organism>
<dbReference type="InterPro" id="IPR059052">
    <property type="entry name" value="HH_YbhG-like"/>
</dbReference>
<keyword evidence="5" id="KW-0812">Transmembrane</keyword>
<feature type="domain" description="Multidrug resistance protein MdtA-like C-terminal permuted SH3" evidence="8">
    <location>
        <begin position="410"/>
        <end position="453"/>
    </location>
</feature>
<evidence type="ECO:0000256" key="5">
    <source>
        <dbReference type="SAM" id="Phobius"/>
    </source>
</evidence>
<dbReference type="Gene3D" id="2.40.30.170">
    <property type="match status" value="1"/>
</dbReference>
<dbReference type="Pfam" id="PF25881">
    <property type="entry name" value="HH_YBHG"/>
    <property type="match status" value="1"/>
</dbReference>
<dbReference type="Pfam" id="PF25967">
    <property type="entry name" value="RND-MFP_C"/>
    <property type="match status" value="1"/>
</dbReference>
<dbReference type="InterPro" id="IPR058792">
    <property type="entry name" value="Beta-barrel_RND_2"/>
</dbReference>